<proteinExistence type="predicted"/>
<dbReference type="Proteomes" id="UP000593561">
    <property type="component" value="Unassembled WGS sequence"/>
</dbReference>
<name>A0A7J8RQY5_GOSDV</name>
<reference evidence="1 2" key="1">
    <citation type="journal article" date="2019" name="Genome Biol. Evol.">
        <title>Insights into the evolution of the New World diploid cottons (Gossypium, subgenus Houzingenia) based on genome sequencing.</title>
        <authorList>
            <person name="Grover C.E."/>
            <person name="Arick M.A. 2nd"/>
            <person name="Thrash A."/>
            <person name="Conover J.L."/>
            <person name="Sanders W.S."/>
            <person name="Peterson D.G."/>
            <person name="Frelichowski J.E."/>
            <person name="Scheffler J.A."/>
            <person name="Scheffler B.E."/>
            <person name="Wendel J.F."/>
        </authorList>
    </citation>
    <scope>NUCLEOTIDE SEQUENCE [LARGE SCALE GENOMIC DNA]</scope>
    <source>
        <strain evidence="1">27</strain>
        <tissue evidence="1">Leaf</tissue>
    </source>
</reference>
<organism evidence="1 2">
    <name type="scientific">Gossypium davidsonii</name>
    <name type="common">Davidson's cotton</name>
    <name type="synonym">Gossypium klotzschianum subsp. davidsonii</name>
    <dbReference type="NCBI Taxonomy" id="34287"/>
    <lineage>
        <taxon>Eukaryota</taxon>
        <taxon>Viridiplantae</taxon>
        <taxon>Streptophyta</taxon>
        <taxon>Embryophyta</taxon>
        <taxon>Tracheophyta</taxon>
        <taxon>Spermatophyta</taxon>
        <taxon>Magnoliopsida</taxon>
        <taxon>eudicotyledons</taxon>
        <taxon>Gunneridae</taxon>
        <taxon>Pentapetalae</taxon>
        <taxon>rosids</taxon>
        <taxon>malvids</taxon>
        <taxon>Malvales</taxon>
        <taxon>Malvaceae</taxon>
        <taxon>Malvoideae</taxon>
        <taxon>Gossypium</taxon>
    </lineage>
</organism>
<feature type="non-terminal residue" evidence="1">
    <location>
        <position position="17"/>
    </location>
</feature>
<evidence type="ECO:0000313" key="1">
    <source>
        <dbReference type="EMBL" id="MBA0616191.1"/>
    </source>
</evidence>
<sequence>MRRMFRQCLAVWVAWII</sequence>
<keyword evidence="2" id="KW-1185">Reference proteome</keyword>
<protein>
    <submittedName>
        <fullName evidence="1">Uncharacterized protein</fullName>
    </submittedName>
</protein>
<comment type="caution">
    <text evidence="1">The sequence shown here is derived from an EMBL/GenBank/DDBJ whole genome shotgun (WGS) entry which is preliminary data.</text>
</comment>
<dbReference type="EMBL" id="JABFAC010000006">
    <property type="protein sequence ID" value="MBA0616191.1"/>
    <property type="molecule type" value="Genomic_DNA"/>
</dbReference>
<accession>A0A7J8RQY5</accession>
<gene>
    <name evidence="1" type="ORF">Godav_016259</name>
</gene>
<dbReference type="AlphaFoldDB" id="A0A7J8RQY5"/>
<evidence type="ECO:0000313" key="2">
    <source>
        <dbReference type="Proteomes" id="UP000593561"/>
    </source>
</evidence>